<protein>
    <submittedName>
        <fullName evidence="4">Glyoxylate/hydroxypyruvate reductase A</fullName>
    </submittedName>
</protein>
<reference evidence="4" key="1">
    <citation type="submission" date="2020-07" db="EMBL/GenBank/DDBJ databases">
        <title>The High-quality genome of the commercially important snow crab, Chionoecetes opilio.</title>
        <authorList>
            <person name="Jeong J.-H."/>
            <person name="Ryu S."/>
        </authorList>
    </citation>
    <scope>NUCLEOTIDE SEQUENCE</scope>
    <source>
        <strain evidence="4">MADBK_172401_WGS</strain>
        <tissue evidence="4">Digestive gland</tissue>
    </source>
</reference>
<dbReference type="InterPro" id="IPR006140">
    <property type="entry name" value="D-isomer_DH_NAD-bd"/>
</dbReference>
<evidence type="ECO:0000256" key="2">
    <source>
        <dbReference type="ARBA" id="ARBA00023027"/>
    </source>
</evidence>
<evidence type="ECO:0000259" key="3">
    <source>
        <dbReference type="Pfam" id="PF02826"/>
    </source>
</evidence>
<dbReference type="EMBL" id="JACEEZ010012726">
    <property type="protein sequence ID" value="KAG0720521.1"/>
    <property type="molecule type" value="Genomic_DNA"/>
</dbReference>
<dbReference type="CDD" id="cd05300">
    <property type="entry name" value="2-Hacid_dh_1"/>
    <property type="match status" value="1"/>
</dbReference>
<dbReference type="GO" id="GO:0016491">
    <property type="term" value="F:oxidoreductase activity"/>
    <property type="evidence" value="ECO:0007669"/>
    <property type="project" value="UniProtKB-KW"/>
</dbReference>
<dbReference type="FunFam" id="3.40.50.720:FF:000363">
    <property type="entry name" value="D-isomer specific 2-hydroxyacid dehydrogenase"/>
    <property type="match status" value="1"/>
</dbReference>
<evidence type="ECO:0000256" key="1">
    <source>
        <dbReference type="ARBA" id="ARBA00023002"/>
    </source>
</evidence>
<organism evidence="4 5">
    <name type="scientific">Chionoecetes opilio</name>
    <name type="common">Atlantic snow crab</name>
    <name type="synonym">Cancer opilio</name>
    <dbReference type="NCBI Taxonomy" id="41210"/>
    <lineage>
        <taxon>Eukaryota</taxon>
        <taxon>Metazoa</taxon>
        <taxon>Ecdysozoa</taxon>
        <taxon>Arthropoda</taxon>
        <taxon>Crustacea</taxon>
        <taxon>Multicrustacea</taxon>
        <taxon>Malacostraca</taxon>
        <taxon>Eumalacostraca</taxon>
        <taxon>Eucarida</taxon>
        <taxon>Decapoda</taxon>
        <taxon>Pleocyemata</taxon>
        <taxon>Brachyura</taxon>
        <taxon>Eubrachyura</taxon>
        <taxon>Majoidea</taxon>
        <taxon>Majidae</taxon>
        <taxon>Chionoecetes</taxon>
    </lineage>
</organism>
<evidence type="ECO:0000313" key="4">
    <source>
        <dbReference type="EMBL" id="KAG0720521.1"/>
    </source>
</evidence>
<dbReference type="PROSITE" id="PS00065">
    <property type="entry name" value="D_2_HYDROXYACID_DH_1"/>
    <property type="match status" value="1"/>
</dbReference>
<keyword evidence="1" id="KW-0560">Oxidoreductase</keyword>
<proteinExistence type="predicted"/>
<dbReference type="PANTHER" id="PTHR43333">
    <property type="entry name" value="2-HACID_DH_C DOMAIN-CONTAINING PROTEIN"/>
    <property type="match status" value="1"/>
</dbReference>
<evidence type="ECO:0000313" key="5">
    <source>
        <dbReference type="Proteomes" id="UP000770661"/>
    </source>
</evidence>
<sequence>MKAASMASGGRSVYVFSVIPRLARLVQDSLAGVNVIEVEYKGSVEEKYGKKVCDEEIAALQDAEILLVDNNLLAQISDKLPKVQWAQGTWAGVEVFYKNSKLPAFPVSRMASHTFSQLMAEYTVGWILNHERGWLEARQNQLQGEWRHTGNIAYYRCLKELTVGVLGMGNIGKEVARSLKAFRSEIHAFTRTEPSPEHRSKDVDKYWHTGELADFLGHCDYIVNIMPSTPDTRGMLGKDVFKHAKKDAIFINIGRGDVVSEGDLLKALDAGWLSAAILDVFVEEPLPKDSGLWRHPKVRVTPHAAAVSRAEDVVEAFLLNYKRLIDGQQVSHVIDWKLGY</sequence>
<dbReference type="Pfam" id="PF02826">
    <property type="entry name" value="2-Hacid_dh_C"/>
    <property type="match status" value="1"/>
</dbReference>
<dbReference type="Gene3D" id="3.40.50.720">
    <property type="entry name" value="NAD(P)-binding Rossmann-like Domain"/>
    <property type="match status" value="2"/>
</dbReference>
<dbReference type="SUPFAM" id="SSF51735">
    <property type="entry name" value="NAD(P)-binding Rossmann-fold domains"/>
    <property type="match status" value="1"/>
</dbReference>
<dbReference type="AlphaFoldDB" id="A0A8J4YC23"/>
<name>A0A8J4YC23_CHIOP</name>
<keyword evidence="2" id="KW-0520">NAD</keyword>
<gene>
    <name evidence="4" type="primary">ghrA_1</name>
    <name evidence="4" type="ORF">GWK47_006731</name>
</gene>
<dbReference type="Proteomes" id="UP000770661">
    <property type="component" value="Unassembled WGS sequence"/>
</dbReference>
<dbReference type="InterPro" id="IPR029752">
    <property type="entry name" value="D-isomer_DH_CS1"/>
</dbReference>
<accession>A0A8J4YC23</accession>
<dbReference type="InterPro" id="IPR036291">
    <property type="entry name" value="NAD(P)-bd_dom_sf"/>
</dbReference>
<dbReference type="GO" id="GO:0051287">
    <property type="term" value="F:NAD binding"/>
    <property type="evidence" value="ECO:0007669"/>
    <property type="project" value="InterPro"/>
</dbReference>
<dbReference type="PANTHER" id="PTHR43333:SF1">
    <property type="entry name" value="D-ISOMER SPECIFIC 2-HYDROXYACID DEHYDROGENASE NAD-BINDING DOMAIN-CONTAINING PROTEIN"/>
    <property type="match status" value="1"/>
</dbReference>
<keyword evidence="5" id="KW-1185">Reference proteome</keyword>
<comment type="caution">
    <text evidence="4">The sequence shown here is derived from an EMBL/GenBank/DDBJ whole genome shotgun (WGS) entry which is preliminary data.</text>
</comment>
<dbReference type="OrthoDB" id="298012at2759"/>
<feature type="domain" description="D-isomer specific 2-hydroxyacid dehydrogenase NAD-binding" evidence="3">
    <location>
        <begin position="125"/>
        <end position="305"/>
    </location>
</feature>